<evidence type="ECO:0000313" key="2">
    <source>
        <dbReference type="Proteomes" id="UP001221757"/>
    </source>
</evidence>
<accession>A0AAD7FPC2</accession>
<reference evidence="1" key="1">
    <citation type="submission" date="2023-03" db="EMBL/GenBank/DDBJ databases">
        <title>Massive genome expansion in bonnet fungi (Mycena s.s.) driven by repeated elements and novel gene families across ecological guilds.</title>
        <authorList>
            <consortium name="Lawrence Berkeley National Laboratory"/>
            <person name="Harder C.B."/>
            <person name="Miyauchi S."/>
            <person name="Viragh M."/>
            <person name="Kuo A."/>
            <person name="Thoen E."/>
            <person name="Andreopoulos B."/>
            <person name="Lu D."/>
            <person name="Skrede I."/>
            <person name="Drula E."/>
            <person name="Henrissat B."/>
            <person name="Morin E."/>
            <person name="Kohler A."/>
            <person name="Barry K."/>
            <person name="LaButti K."/>
            <person name="Morin E."/>
            <person name="Salamov A."/>
            <person name="Lipzen A."/>
            <person name="Mereny Z."/>
            <person name="Hegedus B."/>
            <person name="Baldrian P."/>
            <person name="Stursova M."/>
            <person name="Weitz H."/>
            <person name="Taylor A."/>
            <person name="Grigoriev I.V."/>
            <person name="Nagy L.G."/>
            <person name="Martin F."/>
            <person name="Kauserud H."/>
        </authorList>
    </citation>
    <scope>NUCLEOTIDE SEQUENCE</scope>
    <source>
        <strain evidence="1">CBHHK067</strain>
    </source>
</reference>
<dbReference type="EMBL" id="JARKIE010000510">
    <property type="protein sequence ID" value="KAJ7631740.1"/>
    <property type="molecule type" value="Genomic_DNA"/>
</dbReference>
<dbReference type="AlphaFoldDB" id="A0AAD7FPC2"/>
<organism evidence="1 2">
    <name type="scientific">Mycena rosella</name>
    <name type="common">Pink bonnet</name>
    <name type="synonym">Agaricus rosellus</name>
    <dbReference type="NCBI Taxonomy" id="1033263"/>
    <lineage>
        <taxon>Eukaryota</taxon>
        <taxon>Fungi</taxon>
        <taxon>Dikarya</taxon>
        <taxon>Basidiomycota</taxon>
        <taxon>Agaricomycotina</taxon>
        <taxon>Agaricomycetes</taxon>
        <taxon>Agaricomycetidae</taxon>
        <taxon>Agaricales</taxon>
        <taxon>Marasmiineae</taxon>
        <taxon>Mycenaceae</taxon>
        <taxon>Mycena</taxon>
    </lineage>
</organism>
<name>A0AAD7FPC2_MYCRO</name>
<gene>
    <name evidence="1" type="ORF">B0H17DRAFT_1150196</name>
</gene>
<evidence type="ECO:0000313" key="1">
    <source>
        <dbReference type="EMBL" id="KAJ7631740.1"/>
    </source>
</evidence>
<dbReference type="Proteomes" id="UP001221757">
    <property type="component" value="Unassembled WGS sequence"/>
</dbReference>
<proteinExistence type="predicted"/>
<sequence>MRNVDSSLSFTWDRRDDYIDVSEFPDEETLDQANFLTCYNTFLTFMEGSAGRNIFRGFATHYDRILSDPDIRTWFPAYRDTQYRDALQAAKNLLLLSNSVNSAQSMDASSGFCALEKRDRSARSPTIGMMSSTPFFASSVDEWATALLGARRLTRAGPAVISSPSPPARAFSASTISALSVCASTAVPALLSATTAMHSTSALFAATRTTELSTVLATSLRSLTRLNTPSLSQCLPVRSFLAGEDLLLYHFTMPYSDND</sequence>
<keyword evidence="2" id="KW-1185">Reference proteome</keyword>
<comment type="caution">
    <text evidence="1">The sequence shown here is derived from an EMBL/GenBank/DDBJ whole genome shotgun (WGS) entry which is preliminary data.</text>
</comment>
<protein>
    <submittedName>
        <fullName evidence="1">Uncharacterized protein</fullName>
    </submittedName>
</protein>